<organism evidence="1 2">
    <name type="scientific">Lentibacillus populi</name>
    <dbReference type="NCBI Taxonomy" id="1827502"/>
    <lineage>
        <taxon>Bacteria</taxon>
        <taxon>Bacillati</taxon>
        <taxon>Bacillota</taxon>
        <taxon>Bacilli</taxon>
        <taxon>Bacillales</taxon>
        <taxon>Bacillaceae</taxon>
        <taxon>Lentibacillus</taxon>
    </lineage>
</organism>
<dbReference type="AlphaFoldDB" id="A0A9W5TUS7"/>
<protein>
    <submittedName>
        <fullName evidence="1">Uncharacterized protein</fullName>
    </submittedName>
</protein>
<evidence type="ECO:0000313" key="2">
    <source>
        <dbReference type="Proteomes" id="UP000621492"/>
    </source>
</evidence>
<dbReference type="RefSeq" id="WP_102414593.1">
    <property type="nucleotide sequence ID" value="NZ_BMJD01000003.1"/>
</dbReference>
<reference evidence="1" key="2">
    <citation type="submission" date="2020-09" db="EMBL/GenBank/DDBJ databases">
        <authorList>
            <person name="Sun Q."/>
            <person name="Zhou Y."/>
        </authorList>
    </citation>
    <scope>NUCLEOTIDE SEQUENCE</scope>
    <source>
        <strain evidence="1">CGMCC 1.15454</strain>
    </source>
</reference>
<comment type="caution">
    <text evidence="1">The sequence shown here is derived from an EMBL/GenBank/DDBJ whole genome shotgun (WGS) entry which is preliminary data.</text>
</comment>
<gene>
    <name evidence="1" type="ORF">GCM10011409_07390</name>
</gene>
<evidence type="ECO:0000313" key="1">
    <source>
        <dbReference type="EMBL" id="GGB32490.1"/>
    </source>
</evidence>
<sequence length="328" mass="38451">MQLQQFVTEVVEQLGGIVIPVEYGLCQVLIPEAYAPYFQHKTELQLSFDYEVAQENPDSEFVTFGSYILEQLLELIHQQTVSTMRFAEVDRLELGNALKKIRDFLKEDPGKLTIMEERPVMGVWAVFQYNVAYVADEKTESSRQVWVNLLTNRISHTMKREQSRIMYQHEPVYTYPLPVSIDVPQAFSMATAHVKKLSEQQKSDPTRMAAMDKDINRITTYYRELVAENERRADRKGISEEKRREYLEKTEAIKLERDKQLQEIRNKYNGQIEINIDNGILYFVPILEYRLLLEHRGDASERILYYNPVTKQFFSRQDETSETAVPSL</sequence>
<dbReference type="Proteomes" id="UP000621492">
    <property type="component" value="Unassembled WGS sequence"/>
</dbReference>
<reference evidence="1" key="1">
    <citation type="journal article" date="2014" name="Int. J. Syst. Evol. Microbiol.">
        <title>Complete genome sequence of Corynebacterium casei LMG S-19264T (=DSM 44701T), isolated from a smear-ripened cheese.</title>
        <authorList>
            <consortium name="US DOE Joint Genome Institute (JGI-PGF)"/>
            <person name="Walter F."/>
            <person name="Albersmeier A."/>
            <person name="Kalinowski J."/>
            <person name="Ruckert C."/>
        </authorList>
    </citation>
    <scope>NUCLEOTIDE SEQUENCE</scope>
    <source>
        <strain evidence="1">CGMCC 1.15454</strain>
    </source>
</reference>
<keyword evidence="2" id="KW-1185">Reference proteome</keyword>
<proteinExistence type="predicted"/>
<accession>A0A9W5TUS7</accession>
<dbReference type="EMBL" id="BMJD01000003">
    <property type="protein sequence ID" value="GGB32490.1"/>
    <property type="molecule type" value="Genomic_DNA"/>
</dbReference>
<name>A0A9W5TUS7_9BACI</name>